<keyword evidence="1" id="KW-1133">Transmembrane helix</keyword>
<evidence type="ECO:0000256" key="1">
    <source>
        <dbReference type="SAM" id="Phobius"/>
    </source>
</evidence>
<feature type="transmembrane region" description="Helical" evidence="1">
    <location>
        <begin position="505"/>
        <end position="525"/>
    </location>
</feature>
<protein>
    <submittedName>
        <fullName evidence="2">Uncharacterized protein</fullName>
    </submittedName>
</protein>
<gene>
    <name evidence="2" type="ORF">NU887_18280</name>
</gene>
<dbReference type="RefSeq" id="WP_258424832.1">
    <property type="nucleotide sequence ID" value="NZ_JANSUY010000021.1"/>
</dbReference>
<accession>A0A9X2P7S4</accession>
<feature type="transmembrane region" description="Helical" evidence="1">
    <location>
        <begin position="611"/>
        <end position="632"/>
    </location>
</feature>
<dbReference type="Proteomes" id="UP001142175">
    <property type="component" value="Unassembled WGS sequence"/>
</dbReference>
<feature type="transmembrane region" description="Helical" evidence="1">
    <location>
        <begin position="163"/>
        <end position="183"/>
    </location>
</feature>
<feature type="transmembrane region" description="Helical" evidence="1">
    <location>
        <begin position="799"/>
        <end position="819"/>
    </location>
</feature>
<feature type="transmembrane region" description="Helical" evidence="1">
    <location>
        <begin position="203"/>
        <end position="222"/>
    </location>
</feature>
<feature type="transmembrane region" description="Helical" evidence="1">
    <location>
        <begin position="577"/>
        <end position="599"/>
    </location>
</feature>
<keyword evidence="1" id="KW-0472">Membrane</keyword>
<feature type="transmembrane region" description="Helical" evidence="1">
    <location>
        <begin position="638"/>
        <end position="655"/>
    </location>
</feature>
<feature type="transmembrane region" description="Helical" evidence="1">
    <location>
        <begin position="1110"/>
        <end position="1129"/>
    </location>
</feature>
<comment type="caution">
    <text evidence="2">The sequence shown here is derived from an EMBL/GenBank/DDBJ whole genome shotgun (WGS) entry which is preliminary data.</text>
</comment>
<keyword evidence="3" id="KW-1185">Reference proteome</keyword>
<keyword evidence="1" id="KW-0812">Transmembrane</keyword>
<dbReference type="EMBL" id="JANSUY010000021">
    <property type="protein sequence ID" value="MCR9016987.1"/>
    <property type="molecule type" value="Genomic_DNA"/>
</dbReference>
<evidence type="ECO:0000313" key="3">
    <source>
        <dbReference type="Proteomes" id="UP001142175"/>
    </source>
</evidence>
<feature type="transmembrane region" description="Helical" evidence="1">
    <location>
        <begin position="234"/>
        <end position="254"/>
    </location>
</feature>
<proteinExistence type="predicted"/>
<feature type="transmembrane region" description="Helical" evidence="1">
    <location>
        <begin position="1084"/>
        <end position="1104"/>
    </location>
</feature>
<evidence type="ECO:0000313" key="2">
    <source>
        <dbReference type="EMBL" id="MCR9016987.1"/>
    </source>
</evidence>
<feature type="transmembrane region" description="Helical" evidence="1">
    <location>
        <begin position="690"/>
        <end position="711"/>
    </location>
</feature>
<sequence>MGFKNFKIWGVFLVAIVVIAFLLFQQSNTNKLELEGQAIRNIELVKGHFQYAFQSNLDKVLFSLQGRKSQFKGAVEIELVEDGNKVPDISIKNTEFTFPLNNLFVKIDRHQFFEKIFLADTSGKVIFPQSEVGKMLPAFDKVEADPFRLPVIKHEIIYKDEVYLLYFTPVVIENMRFFLAGVIKKSYYDSIGRRVDFTNLTILVFLLALMLFSLPIISLFGLQKGDKLTKFRVYNVGLSLIGIMVMLGFGFSFFKQHHPIEEEIHERSVLEVREGYSSYLNERKGTIESWDSDRDGFNELIEIKNDGIVSRLYINNFGLIDDPSFINLNQRAYFLFFGKKSFPGEFEKGKDQVNYIGSHYSLDSAIIESVISKLDFKKNRIEAITFSWDKYQSPYDSIRRYILFKEDGLVIHKSQKIDAPVDNLKEMLSETKWKEITSIMKGNSDNESALEHSWEIPLYLDGHAYEAVLVPVKKRNEYDQPLWMIYLVDGHLEHVFSSLITFETMILLLVYLSILALISFFNKLIKPESKYKQWEKFAYYYLFPKQKKSFEFMVMIGFFVVYSFLLVYFYNQPNFHFFAMYVLIILGALHTKMLMYIWLGPVWGGPNHRQAVSNILALTLILVFPFWGLFFLVGPGTFWFILIFVALTLVGSIYIRKMINNENQKEERPSEENHNTLPKDQRTHSPFHNLYVAFFIMWIFLIGFIPGYVLFSKVYQYEKNHWEATKDTRDSVQPNRFWNSYDEARRLIFGSLSTQYEPVISDFIALDKLKVQPDPEAKYERASFGFLGTYYRNISHQPFLFLFVSIVFFTFIVLAVWLIRSLTNKIYFLDFNFDLIESGTGSSQKHLSQVFICGLDSDLNQKWVMEKFNKKPTDIGVIDAVLNPTLDRGGEMVEKMKGKSIWLIQNLHCIDLGEEMIRLLPIIMEEARQQNKILVLGSGISWKEMNKKLVDKFQQIRFSQIFSNFYFEYIPIIAPKDSDDESVLESILLTNQRSNKAFYTNIWSELSFDERKVCYYFSMEGFFNFSNKEVIIELLQKGILVRTEVYEMPKLFSKTFRHFVVSHVSQEEILIFKKDEQKNGNVRTIQIAVFSFILLTVAMISYFDKNFLDQATTFVTGIAGALGGLYSLFSKAIPTLKFGSGE</sequence>
<dbReference type="AlphaFoldDB" id="A0A9X2P7S4"/>
<reference evidence="2" key="1">
    <citation type="submission" date="2022-08" db="EMBL/GenBank/DDBJ databases">
        <authorList>
            <person name="Zhang D."/>
        </authorList>
    </citation>
    <scope>NUCLEOTIDE SEQUENCE</scope>
    <source>
        <strain evidence="2">XJ19-11</strain>
    </source>
</reference>
<organism evidence="2 3">
    <name type="scientific">Aquiflexum gelatinilyticum</name>
    <dbReference type="NCBI Taxonomy" id="2961943"/>
    <lineage>
        <taxon>Bacteria</taxon>
        <taxon>Pseudomonadati</taxon>
        <taxon>Bacteroidota</taxon>
        <taxon>Cytophagia</taxon>
        <taxon>Cytophagales</taxon>
        <taxon>Cyclobacteriaceae</taxon>
        <taxon>Aquiflexum</taxon>
    </lineage>
</organism>
<name>A0A9X2P7S4_9BACT</name>
<feature type="transmembrane region" description="Helical" evidence="1">
    <location>
        <begin position="552"/>
        <end position="571"/>
    </location>
</feature>
<feature type="transmembrane region" description="Helical" evidence="1">
    <location>
        <begin position="6"/>
        <end position="24"/>
    </location>
</feature>